<evidence type="ECO:0000256" key="1">
    <source>
        <dbReference type="SAM" id="MobiDB-lite"/>
    </source>
</evidence>
<sequence>MDRAHRPPFAVDVWRPPVLLSRRHVSPGLKPKSVPPPLASPSPRHERSRGRPELVHRARRR</sequence>
<name>A0A0A8Y1Q2_ARUDO</name>
<proteinExistence type="predicted"/>
<evidence type="ECO:0000313" key="2">
    <source>
        <dbReference type="EMBL" id="JAD19048.1"/>
    </source>
</evidence>
<dbReference type="EMBL" id="GBRH01278847">
    <property type="protein sequence ID" value="JAD19048.1"/>
    <property type="molecule type" value="Transcribed_RNA"/>
</dbReference>
<reference evidence="2" key="2">
    <citation type="journal article" date="2015" name="Data Brief">
        <title>Shoot transcriptome of the giant reed, Arundo donax.</title>
        <authorList>
            <person name="Barrero R.A."/>
            <person name="Guerrero F.D."/>
            <person name="Moolhuijzen P."/>
            <person name="Goolsby J.A."/>
            <person name="Tidwell J."/>
            <person name="Bellgard S.E."/>
            <person name="Bellgard M.I."/>
        </authorList>
    </citation>
    <scope>NUCLEOTIDE SEQUENCE</scope>
    <source>
        <tissue evidence="2">Shoot tissue taken approximately 20 cm above the soil surface</tissue>
    </source>
</reference>
<dbReference type="AlphaFoldDB" id="A0A0A8Y1Q2"/>
<organism evidence="2">
    <name type="scientific">Arundo donax</name>
    <name type="common">Giant reed</name>
    <name type="synonym">Donax arundinaceus</name>
    <dbReference type="NCBI Taxonomy" id="35708"/>
    <lineage>
        <taxon>Eukaryota</taxon>
        <taxon>Viridiplantae</taxon>
        <taxon>Streptophyta</taxon>
        <taxon>Embryophyta</taxon>
        <taxon>Tracheophyta</taxon>
        <taxon>Spermatophyta</taxon>
        <taxon>Magnoliopsida</taxon>
        <taxon>Liliopsida</taxon>
        <taxon>Poales</taxon>
        <taxon>Poaceae</taxon>
        <taxon>PACMAD clade</taxon>
        <taxon>Arundinoideae</taxon>
        <taxon>Arundineae</taxon>
        <taxon>Arundo</taxon>
    </lineage>
</organism>
<feature type="compositionally biased region" description="Basic and acidic residues" evidence="1">
    <location>
        <begin position="43"/>
        <end position="61"/>
    </location>
</feature>
<protein>
    <submittedName>
        <fullName evidence="2">Uncharacterized protein</fullName>
    </submittedName>
</protein>
<accession>A0A0A8Y1Q2</accession>
<reference evidence="2" key="1">
    <citation type="submission" date="2014-09" db="EMBL/GenBank/DDBJ databases">
        <authorList>
            <person name="Magalhaes I.L.F."/>
            <person name="Oliveira U."/>
            <person name="Santos F.R."/>
            <person name="Vidigal T.H.D.A."/>
            <person name="Brescovit A.D."/>
            <person name="Santos A.J."/>
        </authorList>
    </citation>
    <scope>NUCLEOTIDE SEQUENCE</scope>
    <source>
        <tissue evidence="2">Shoot tissue taken approximately 20 cm above the soil surface</tissue>
    </source>
</reference>
<feature type="region of interest" description="Disordered" evidence="1">
    <location>
        <begin position="24"/>
        <end position="61"/>
    </location>
</feature>